<reference evidence="3" key="2">
    <citation type="submission" date="2019-11" db="EMBL/GenBank/DDBJ databases">
        <authorList>
            <person name="Feng L."/>
        </authorList>
    </citation>
    <scope>NUCLEOTIDE SEQUENCE</scope>
    <source>
        <strain evidence="3">BfaecisLFYP10</strain>
    </source>
</reference>
<protein>
    <submittedName>
        <fullName evidence="1">Uncharacterized protein</fullName>
    </submittedName>
</protein>
<dbReference type="EMBL" id="CP103141">
    <property type="protein sequence ID" value="UVQ75000.1"/>
    <property type="molecule type" value="Genomic_DNA"/>
</dbReference>
<sequence length="53" mass="6082">MTIGGFFIVLFVVIGLYGLFKKDDCTITEEDIDELIHELEEEKKNLNPHSTEP</sequence>
<dbReference type="AlphaFoldDB" id="A0A174RM19"/>
<reference evidence="2" key="3">
    <citation type="submission" date="2022-08" db="EMBL/GenBank/DDBJ databases">
        <title>Genome Sequencing of Bacteroides fragilis Group Isolates with Nanopore Technology.</title>
        <authorList>
            <person name="Tisza M.J."/>
            <person name="Smith D."/>
            <person name="Dekker J.P."/>
        </authorList>
    </citation>
    <scope>NUCLEOTIDE SEQUENCE</scope>
    <source>
        <strain evidence="2">BFG-527</strain>
    </source>
</reference>
<evidence type="ECO:0000313" key="4">
    <source>
        <dbReference type="Proteomes" id="UP000095606"/>
    </source>
</evidence>
<evidence type="ECO:0000313" key="1">
    <source>
        <dbReference type="EMBL" id="CUP84787.1"/>
    </source>
</evidence>
<accession>A0A6N2S4U0</accession>
<keyword evidence="5" id="KW-1185">Reference proteome</keyword>
<evidence type="ECO:0000313" key="5">
    <source>
        <dbReference type="Proteomes" id="UP001060104"/>
    </source>
</evidence>
<dbReference type="RefSeq" id="WP_168166744.1">
    <property type="nucleotide sequence ID" value="NZ_CABMFH010000016.1"/>
</dbReference>
<dbReference type="EMBL" id="CACRSZ010000022">
    <property type="protein sequence ID" value="VYS87251.1"/>
    <property type="molecule type" value="Genomic_DNA"/>
</dbReference>
<evidence type="ECO:0000313" key="2">
    <source>
        <dbReference type="EMBL" id="UVQ75000.1"/>
    </source>
</evidence>
<organism evidence="1 4">
    <name type="scientific">Bacteroides faecis</name>
    <dbReference type="NCBI Taxonomy" id="674529"/>
    <lineage>
        <taxon>Bacteria</taxon>
        <taxon>Pseudomonadati</taxon>
        <taxon>Bacteroidota</taxon>
        <taxon>Bacteroidia</taxon>
        <taxon>Bacteroidales</taxon>
        <taxon>Bacteroidaceae</taxon>
        <taxon>Bacteroides</taxon>
    </lineage>
</organism>
<evidence type="ECO:0000313" key="3">
    <source>
        <dbReference type="EMBL" id="VYS87251.1"/>
    </source>
</evidence>
<dbReference type="Proteomes" id="UP001060104">
    <property type="component" value="Chromosome"/>
</dbReference>
<dbReference type="GeneID" id="69587298"/>
<reference evidence="1 4" key="1">
    <citation type="submission" date="2015-09" db="EMBL/GenBank/DDBJ databases">
        <authorList>
            <consortium name="Pathogen Informatics"/>
        </authorList>
    </citation>
    <scope>NUCLEOTIDE SEQUENCE [LARGE SCALE GENOMIC DNA]</scope>
    <source>
        <strain evidence="1 4">2789STDY5834846</strain>
    </source>
</reference>
<name>A0A174RM19_9BACE</name>
<dbReference type="Proteomes" id="UP000095606">
    <property type="component" value="Unassembled WGS sequence"/>
</dbReference>
<proteinExistence type="predicted"/>
<accession>A0A174RM19</accession>
<gene>
    <name evidence="3" type="ORF">BFLFYP10_00806</name>
    <name evidence="1" type="ORF">ERS852461_03525</name>
    <name evidence="2" type="ORF">NXY30_00695</name>
</gene>
<dbReference type="EMBL" id="CZAE01000019">
    <property type="protein sequence ID" value="CUP84787.1"/>
    <property type="molecule type" value="Genomic_DNA"/>
</dbReference>